<dbReference type="EMBL" id="IACM01160410">
    <property type="protein sequence ID" value="LAB42090.1"/>
    <property type="molecule type" value="Transcribed_RNA"/>
</dbReference>
<name>A0A2D4N8S3_9SAUR</name>
<accession>A0A2D4N8S3</accession>
<reference evidence="1" key="2">
    <citation type="submission" date="2017-11" db="EMBL/GenBank/DDBJ databases">
        <title>Coralsnake Venomics: Analyses of Venom Gland Transcriptomes and Proteomes of Six Brazilian Taxa.</title>
        <authorList>
            <person name="Aird S.D."/>
            <person name="Jorge da Silva N."/>
            <person name="Qiu L."/>
            <person name="Villar-Briones A."/>
            <person name="Aparecida-Saddi V."/>
            <person name="Campos-Telles M.P."/>
            <person name="Grau M."/>
            <person name="Mikheyev A.S."/>
        </authorList>
    </citation>
    <scope>NUCLEOTIDE SEQUENCE</scope>
    <source>
        <tissue evidence="1">Venom_gland</tissue>
    </source>
</reference>
<evidence type="ECO:0000313" key="1">
    <source>
        <dbReference type="EMBL" id="LAB42090.1"/>
    </source>
</evidence>
<organism evidence="1">
    <name type="scientific">Micrurus spixii</name>
    <name type="common">Amazon coral snake</name>
    <dbReference type="NCBI Taxonomy" id="129469"/>
    <lineage>
        <taxon>Eukaryota</taxon>
        <taxon>Metazoa</taxon>
        <taxon>Chordata</taxon>
        <taxon>Craniata</taxon>
        <taxon>Vertebrata</taxon>
        <taxon>Euteleostomi</taxon>
        <taxon>Lepidosauria</taxon>
        <taxon>Squamata</taxon>
        <taxon>Bifurcata</taxon>
        <taxon>Unidentata</taxon>
        <taxon>Episquamata</taxon>
        <taxon>Toxicofera</taxon>
        <taxon>Serpentes</taxon>
        <taxon>Colubroidea</taxon>
        <taxon>Elapidae</taxon>
        <taxon>Elapinae</taxon>
        <taxon>Micrurus</taxon>
    </lineage>
</organism>
<sequence length="118" mass="13488">MERKRISHLSDAPLDSTRTLLALSRIIIDELTCTILMLDVRGKLKINEESSSVGLNSNIEHSYFTLPKQDEKIQVVGNQYSYLTRSEQRLCLYQHPELFSGIGYVETLHDLVELSCAF</sequence>
<reference evidence="1" key="1">
    <citation type="submission" date="2017-07" db="EMBL/GenBank/DDBJ databases">
        <authorList>
            <person name="Mikheyev A."/>
            <person name="Grau M."/>
        </authorList>
    </citation>
    <scope>NUCLEOTIDE SEQUENCE</scope>
    <source>
        <tissue evidence="1">Venom_gland</tissue>
    </source>
</reference>
<protein>
    <submittedName>
        <fullName evidence="1">Uncharacterized protein</fullName>
    </submittedName>
</protein>
<proteinExistence type="predicted"/>
<dbReference type="AlphaFoldDB" id="A0A2D4N8S3"/>